<keyword evidence="5" id="KW-0408">Iron</keyword>
<dbReference type="Gene3D" id="2.60.40.730">
    <property type="entry name" value="SOR catalytic domain"/>
    <property type="match status" value="1"/>
</dbReference>
<evidence type="ECO:0000313" key="8">
    <source>
        <dbReference type="Proteomes" id="UP000602647"/>
    </source>
</evidence>
<name>A0A923NPM3_9FIRM</name>
<evidence type="ECO:0000256" key="2">
    <source>
        <dbReference type="ARBA" id="ARBA00022448"/>
    </source>
</evidence>
<gene>
    <name evidence="7" type="ORF">H9L42_13195</name>
</gene>
<proteinExistence type="inferred from homology"/>
<dbReference type="GO" id="GO:0005506">
    <property type="term" value="F:iron ion binding"/>
    <property type="evidence" value="ECO:0007669"/>
    <property type="project" value="InterPro"/>
</dbReference>
<dbReference type="SUPFAM" id="SSF57802">
    <property type="entry name" value="Rubredoxin-like"/>
    <property type="match status" value="1"/>
</dbReference>
<comment type="similarity">
    <text evidence="1">Belongs to the desulfoferrodoxin family.</text>
</comment>
<dbReference type="Pfam" id="PF01880">
    <property type="entry name" value="Desulfoferrodox"/>
    <property type="match status" value="1"/>
</dbReference>
<dbReference type="InterPro" id="IPR002742">
    <property type="entry name" value="Desulfoferrodoxin_Fe-bd_dom"/>
</dbReference>
<evidence type="ECO:0000256" key="1">
    <source>
        <dbReference type="ARBA" id="ARBA00005941"/>
    </source>
</evidence>
<evidence type="ECO:0000256" key="3">
    <source>
        <dbReference type="ARBA" id="ARBA00022723"/>
    </source>
</evidence>
<sequence length="125" mass="14008">MKVKFFRCNHCGNIITMVIDKGVPVMCCGEAMEELKANTTDAATEKHVPVVKTEGHKVFVEVGSTLHPMTEEHLIQWIYLETEKGGQLKTLTAADEPKAIFCLGEDKPVAVYEYCNLHGLWKTEL</sequence>
<evidence type="ECO:0000256" key="5">
    <source>
        <dbReference type="ARBA" id="ARBA00023004"/>
    </source>
</evidence>
<keyword evidence="8" id="KW-1185">Reference proteome</keyword>
<dbReference type="Proteomes" id="UP000602647">
    <property type="component" value="Unassembled WGS sequence"/>
</dbReference>
<feature type="domain" description="Desulfoferrodoxin ferrous iron-binding" evidence="6">
    <location>
        <begin position="40"/>
        <end position="123"/>
    </location>
</feature>
<dbReference type="EMBL" id="JACRYT010000018">
    <property type="protein sequence ID" value="MBC6680779.1"/>
    <property type="molecule type" value="Genomic_DNA"/>
</dbReference>
<accession>A0A923NPM3</accession>
<keyword evidence="3" id="KW-0479">Metal-binding</keyword>
<keyword evidence="2" id="KW-0813">Transport</keyword>
<dbReference type="InterPro" id="IPR036073">
    <property type="entry name" value="Desulfoferrodoxin_Fe-bd_dom_sf"/>
</dbReference>
<organism evidence="7 8">
    <name type="scientific">Zhenpiania hominis</name>
    <dbReference type="NCBI Taxonomy" id="2763644"/>
    <lineage>
        <taxon>Bacteria</taxon>
        <taxon>Bacillati</taxon>
        <taxon>Bacillota</taxon>
        <taxon>Clostridia</taxon>
        <taxon>Peptostreptococcales</taxon>
        <taxon>Anaerovoracaceae</taxon>
        <taxon>Zhenpiania</taxon>
    </lineage>
</organism>
<dbReference type="PANTHER" id="PTHR36541">
    <property type="entry name" value="SUPEROXIDE REDUCTASE-RELATED"/>
    <property type="match status" value="1"/>
</dbReference>
<keyword evidence="4" id="KW-0249">Electron transport</keyword>
<evidence type="ECO:0000256" key="4">
    <source>
        <dbReference type="ARBA" id="ARBA00022982"/>
    </source>
</evidence>
<evidence type="ECO:0000259" key="6">
    <source>
        <dbReference type="Pfam" id="PF01880"/>
    </source>
</evidence>
<dbReference type="NCBIfam" id="TIGR00332">
    <property type="entry name" value="neela_ferrous"/>
    <property type="match status" value="1"/>
</dbReference>
<dbReference type="GO" id="GO:0050605">
    <property type="term" value="F:superoxide reductase activity"/>
    <property type="evidence" value="ECO:0007669"/>
    <property type="project" value="UniProtKB-EC"/>
</dbReference>
<dbReference type="SUPFAM" id="SSF49367">
    <property type="entry name" value="Superoxide reductase-like"/>
    <property type="match status" value="1"/>
</dbReference>
<comment type="caution">
    <text evidence="7">The sequence shown here is derived from an EMBL/GenBank/DDBJ whole genome shotgun (WGS) entry which is preliminary data.</text>
</comment>
<dbReference type="PANTHER" id="PTHR36541:SF1">
    <property type="entry name" value="SUPEROXIDE REDUCTASE-RELATED"/>
    <property type="match status" value="1"/>
</dbReference>
<dbReference type="RefSeq" id="WP_187303876.1">
    <property type="nucleotide sequence ID" value="NZ_CBCTQH010000014.1"/>
</dbReference>
<reference evidence="7" key="1">
    <citation type="submission" date="2020-08" db="EMBL/GenBank/DDBJ databases">
        <title>Genome public.</title>
        <authorList>
            <person name="Liu C."/>
            <person name="Sun Q."/>
        </authorList>
    </citation>
    <scope>NUCLEOTIDE SEQUENCE</scope>
    <source>
        <strain evidence="7">BX12</strain>
    </source>
</reference>
<dbReference type="AlphaFoldDB" id="A0A923NPM3"/>
<evidence type="ECO:0000313" key="7">
    <source>
        <dbReference type="EMBL" id="MBC6680779.1"/>
    </source>
</evidence>
<dbReference type="InterPro" id="IPR051233">
    <property type="entry name" value="Desulfoferrodoxin_SOR"/>
</dbReference>
<protein>
    <submittedName>
        <fullName evidence="7">Desulfoferrodoxin</fullName>
    </submittedName>
</protein>